<keyword evidence="1" id="KW-1133">Transmembrane helix</keyword>
<evidence type="ECO:0008006" key="4">
    <source>
        <dbReference type="Google" id="ProtNLM"/>
    </source>
</evidence>
<feature type="transmembrane region" description="Helical" evidence="1">
    <location>
        <begin position="100"/>
        <end position="121"/>
    </location>
</feature>
<protein>
    <recommendedName>
        <fullName evidence="4">Transmembrane protein</fullName>
    </recommendedName>
</protein>
<sequence>MQPAAATFSAANRCSSCCSSLDCFVLPEQVLVAVFVRGVLHGFVPHLRVFSSFFWPVFGIFSSFQHFPDQLQPPRSSATGGSPFVLCSVGVVRVQVSFQYLFQAIFCPSNGAVLCLFWGLFPPPFKPLFFFFPNRSLAAIRSAYLSFQLVPLDCFSLCWATSCCTLGGLTAFFKVPAAVDGRFPWCWANKIQPAARHEELRVCTIFQPSPVNFPWMLEEVKLLAEVLPATVGRSSWAIFSHFWPLSSRPEPAPPAEGCIFPAAFVPFTTVIPTRRCSIACTTSSVRI</sequence>
<evidence type="ECO:0000313" key="2">
    <source>
        <dbReference type="EMBL" id="KAK4440699.1"/>
    </source>
</evidence>
<proteinExistence type="predicted"/>
<evidence type="ECO:0000313" key="3">
    <source>
        <dbReference type="Proteomes" id="UP001293254"/>
    </source>
</evidence>
<dbReference type="EMBL" id="JACGWO010000001">
    <property type="protein sequence ID" value="KAK4440699.1"/>
    <property type="molecule type" value="Genomic_DNA"/>
</dbReference>
<accession>A0AAE1Z202</accession>
<reference evidence="2" key="2">
    <citation type="journal article" date="2024" name="Plant">
        <title>Genomic evolution and insights into agronomic trait innovations of Sesamum species.</title>
        <authorList>
            <person name="Miao H."/>
            <person name="Wang L."/>
            <person name="Qu L."/>
            <person name="Liu H."/>
            <person name="Sun Y."/>
            <person name="Le M."/>
            <person name="Wang Q."/>
            <person name="Wei S."/>
            <person name="Zheng Y."/>
            <person name="Lin W."/>
            <person name="Duan Y."/>
            <person name="Cao H."/>
            <person name="Xiong S."/>
            <person name="Wang X."/>
            <person name="Wei L."/>
            <person name="Li C."/>
            <person name="Ma Q."/>
            <person name="Ju M."/>
            <person name="Zhao R."/>
            <person name="Li G."/>
            <person name="Mu C."/>
            <person name="Tian Q."/>
            <person name="Mei H."/>
            <person name="Zhang T."/>
            <person name="Gao T."/>
            <person name="Zhang H."/>
        </authorList>
    </citation>
    <scope>NUCLEOTIDE SEQUENCE</scope>
    <source>
        <strain evidence="2">3651</strain>
    </source>
</reference>
<organism evidence="2 3">
    <name type="scientific">Sesamum alatum</name>
    <dbReference type="NCBI Taxonomy" id="300844"/>
    <lineage>
        <taxon>Eukaryota</taxon>
        <taxon>Viridiplantae</taxon>
        <taxon>Streptophyta</taxon>
        <taxon>Embryophyta</taxon>
        <taxon>Tracheophyta</taxon>
        <taxon>Spermatophyta</taxon>
        <taxon>Magnoliopsida</taxon>
        <taxon>eudicotyledons</taxon>
        <taxon>Gunneridae</taxon>
        <taxon>Pentapetalae</taxon>
        <taxon>asterids</taxon>
        <taxon>lamiids</taxon>
        <taxon>Lamiales</taxon>
        <taxon>Pedaliaceae</taxon>
        <taxon>Sesamum</taxon>
    </lineage>
</organism>
<dbReference type="AlphaFoldDB" id="A0AAE1Z202"/>
<keyword evidence="1" id="KW-0472">Membrane</keyword>
<comment type="caution">
    <text evidence="2">The sequence shown here is derived from an EMBL/GenBank/DDBJ whole genome shotgun (WGS) entry which is preliminary data.</text>
</comment>
<name>A0AAE1Z202_9LAMI</name>
<evidence type="ECO:0000256" key="1">
    <source>
        <dbReference type="SAM" id="Phobius"/>
    </source>
</evidence>
<keyword evidence="1" id="KW-0812">Transmembrane</keyword>
<dbReference type="Proteomes" id="UP001293254">
    <property type="component" value="Unassembled WGS sequence"/>
</dbReference>
<keyword evidence="3" id="KW-1185">Reference proteome</keyword>
<reference evidence="2" key="1">
    <citation type="submission" date="2020-06" db="EMBL/GenBank/DDBJ databases">
        <authorList>
            <person name="Li T."/>
            <person name="Hu X."/>
            <person name="Zhang T."/>
            <person name="Song X."/>
            <person name="Zhang H."/>
            <person name="Dai N."/>
            <person name="Sheng W."/>
            <person name="Hou X."/>
            <person name="Wei L."/>
        </authorList>
    </citation>
    <scope>NUCLEOTIDE SEQUENCE</scope>
    <source>
        <strain evidence="2">3651</strain>
        <tissue evidence="2">Leaf</tissue>
    </source>
</reference>
<gene>
    <name evidence="2" type="ORF">Salat_0404800</name>
</gene>